<dbReference type="EMBL" id="RJLM01000003">
    <property type="protein sequence ID" value="RWX55724.1"/>
    <property type="molecule type" value="Genomic_DNA"/>
</dbReference>
<dbReference type="OrthoDB" id="5815307at2"/>
<gene>
    <name evidence="2" type="ORF">EDI28_10265</name>
</gene>
<reference evidence="2 3" key="1">
    <citation type="submission" date="2018-11" db="EMBL/GenBank/DDBJ databases">
        <title>Photobacterium sp. BEI247 sp. nov., a marine bacterium isolated from Yongle Blue Hole in the South China Sea.</title>
        <authorList>
            <person name="Wang X."/>
        </authorList>
    </citation>
    <scope>NUCLEOTIDE SEQUENCE [LARGE SCALE GENOMIC DNA]</scope>
    <source>
        <strain evidence="3">BEI247</strain>
    </source>
</reference>
<evidence type="ECO:0000256" key="1">
    <source>
        <dbReference type="SAM" id="SignalP"/>
    </source>
</evidence>
<evidence type="ECO:0008006" key="4">
    <source>
        <dbReference type="Google" id="ProtNLM"/>
    </source>
</evidence>
<dbReference type="RefSeq" id="WP_128783747.1">
    <property type="nucleotide sequence ID" value="NZ_RJLM01000003.1"/>
</dbReference>
<sequence>MRKNKIMLIAALVASPLALADDYDSSYDYGYGHDGDITIEDSGNLDVTKDVELTVTKDFYKSNVGNKDNDTLELKNVGNVYKEITEINKDVDNSLKKELDVEINTYLADSKLYGHVMDAEVTYGGACCKGHSNPTDVTVVQTNNMNRAFGDASGINVAGQNVGNNSMVQQTSATNAALVGTGGGVVSPGGDY</sequence>
<evidence type="ECO:0000313" key="3">
    <source>
        <dbReference type="Proteomes" id="UP000287563"/>
    </source>
</evidence>
<feature type="signal peptide" evidence="1">
    <location>
        <begin position="1"/>
        <end position="20"/>
    </location>
</feature>
<accession>A0A444JRJ3</accession>
<comment type="caution">
    <text evidence="2">The sequence shown here is derived from an EMBL/GenBank/DDBJ whole genome shotgun (WGS) entry which is preliminary data.</text>
</comment>
<dbReference type="AlphaFoldDB" id="A0A444JRJ3"/>
<proteinExistence type="predicted"/>
<evidence type="ECO:0000313" key="2">
    <source>
        <dbReference type="EMBL" id="RWX55724.1"/>
    </source>
</evidence>
<keyword evidence="3" id="KW-1185">Reference proteome</keyword>
<organism evidence="2 3">
    <name type="scientific">Photobacterium chitinilyticum</name>
    <dbReference type="NCBI Taxonomy" id="2485123"/>
    <lineage>
        <taxon>Bacteria</taxon>
        <taxon>Pseudomonadati</taxon>
        <taxon>Pseudomonadota</taxon>
        <taxon>Gammaproteobacteria</taxon>
        <taxon>Vibrionales</taxon>
        <taxon>Vibrionaceae</taxon>
        <taxon>Photobacterium</taxon>
    </lineage>
</organism>
<protein>
    <recommendedName>
        <fullName evidence="4">Adhesin</fullName>
    </recommendedName>
</protein>
<dbReference type="Proteomes" id="UP000287563">
    <property type="component" value="Unassembled WGS sequence"/>
</dbReference>
<keyword evidence="1" id="KW-0732">Signal</keyword>
<name>A0A444JRJ3_9GAMM</name>
<feature type="chain" id="PRO_5019066608" description="Adhesin" evidence="1">
    <location>
        <begin position="21"/>
        <end position="192"/>
    </location>
</feature>